<keyword evidence="1" id="KW-0808">Transferase</keyword>
<proteinExistence type="predicted"/>
<dbReference type="GO" id="GO:0016740">
    <property type="term" value="F:transferase activity"/>
    <property type="evidence" value="ECO:0007669"/>
    <property type="project" value="UniProtKB-KW"/>
</dbReference>
<dbReference type="AlphaFoldDB" id="H0QV52"/>
<accession>H0QV52</accession>
<gene>
    <name evidence="1" type="ORF">GOEFS_012_00040</name>
</gene>
<reference evidence="1 2" key="1">
    <citation type="submission" date="2011-12" db="EMBL/GenBank/DDBJ databases">
        <title>Whole genome shotgun sequence of Gordonia effusa NBRC 100432.</title>
        <authorList>
            <person name="Yoshida I."/>
            <person name="Takarada H."/>
            <person name="Hosoyama A."/>
            <person name="Tsuchikane K."/>
            <person name="Katsumata H."/>
            <person name="Yamazaki S."/>
            <person name="Fujita N."/>
        </authorList>
    </citation>
    <scope>NUCLEOTIDE SEQUENCE [LARGE SCALE GENOMIC DNA]</scope>
    <source>
        <strain evidence="1 2">NBRC 100432</strain>
    </source>
</reference>
<protein>
    <submittedName>
        <fullName evidence="1">Putative mycolyltransferase</fullName>
    </submittedName>
</protein>
<evidence type="ECO:0000313" key="2">
    <source>
        <dbReference type="Proteomes" id="UP000035034"/>
    </source>
</evidence>
<comment type="caution">
    <text evidence="1">The sequence shown here is derived from an EMBL/GenBank/DDBJ whole genome shotgun (WGS) entry which is preliminary data.</text>
</comment>
<dbReference type="STRING" id="1077974.GOEFS_012_00040"/>
<evidence type="ECO:0000313" key="1">
    <source>
        <dbReference type="EMBL" id="GAB16703.1"/>
    </source>
</evidence>
<sequence length="318" mass="33220">MSRVRFAGAVTIAIGLLVSGVLLGRTPESPVPVAHVGHEATSSKVTLLQVFSPSMGKMITNQVIRAKPGSPTLVLLNGKGGGIEGDSWQNFTSYQRFFADKNVNVVSPLGGAYSMSTDWRSPDPVRGVNKWQTYLIHELPTAINKVLKANGRNAIAGLSLTGGTALDVAAHGGSLYRAAASYSGCPNISNPVAAAGLAASVLSGGANPLNMFTPSDWVNHDVAANPERLRGKAIYLGSATGAPGVVDNAGPHTAALLLGPAQVEAFTDWCTRKTSAALDQAGVAHFHARFPGGAHTWALFYAELRDSWFRVLGPALRA</sequence>
<dbReference type="Pfam" id="PF00756">
    <property type="entry name" value="Esterase"/>
    <property type="match status" value="1"/>
</dbReference>
<keyword evidence="2" id="KW-1185">Reference proteome</keyword>
<dbReference type="eggNOG" id="COG0627">
    <property type="taxonomic scope" value="Bacteria"/>
</dbReference>
<dbReference type="EMBL" id="BAEH01000012">
    <property type="protein sequence ID" value="GAB16703.1"/>
    <property type="molecule type" value="Genomic_DNA"/>
</dbReference>
<dbReference type="InterPro" id="IPR029058">
    <property type="entry name" value="AB_hydrolase_fold"/>
</dbReference>
<dbReference type="SUPFAM" id="SSF53474">
    <property type="entry name" value="alpha/beta-Hydrolases"/>
    <property type="match status" value="1"/>
</dbReference>
<organism evidence="1 2">
    <name type="scientific">Gordonia effusa NBRC 100432</name>
    <dbReference type="NCBI Taxonomy" id="1077974"/>
    <lineage>
        <taxon>Bacteria</taxon>
        <taxon>Bacillati</taxon>
        <taxon>Actinomycetota</taxon>
        <taxon>Actinomycetes</taxon>
        <taxon>Mycobacteriales</taxon>
        <taxon>Gordoniaceae</taxon>
        <taxon>Gordonia</taxon>
    </lineage>
</organism>
<dbReference type="Proteomes" id="UP000035034">
    <property type="component" value="Unassembled WGS sequence"/>
</dbReference>
<dbReference type="Gene3D" id="3.40.50.1820">
    <property type="entry name" value="alpha/beta hydrolase"/>
    <property type="match status" value="1"/>
</dbReference>
<dbReference type="InterPro" id="IPR000801">
    <property type="entry name" value="Esterase-like"/>
</dbReference>
<name>H0QV52_9ACTN</name>